<dbReference type="GO" id="GO:0016491">
    <property type="term" value="F:oxidoreductase activity"/>
    <property type="evidence" value="ECO:0007669"/>
    <property type="project" value="UniProtKB-KW"/>
</dbReference>
<accession>A0AAE8T0J2</accession>
<dbReference type="PANTHER" id="PTHR43400">
    <property type="entry name" value="FUMARATE REDUCTASE"/>
    <property type="match status" value="1"/>
</dbReference>
<dbReference type="SUPFAM" id="SSF56425">
    <property type="entry name" value="Succinate dehydrogenase/fumarate reductase flavoprotein, catalytic domain"/>
    <property type="match status" value="1"/>
</dbReference>
<dbReference type="InterPro" id="IPR027477">
    <property type="entry name" value="Succ_DH/fumarate_Rdtase_cat_sf"/>
</dbReference>
<dbReference type="NCBIfam" id="NF006130">
    <property type="entry name" value="PRK08274.1"/>
    <property type="match status" value="1"/>
</dbReference>
<organism evidence="6 7">
    <name type="scientific">Cephalotrichum gorgonifer</name>
    <dbReference type="NCBI Taxonomy" id="2041049"/>
    <lineage>
        <taxon>Eukaryota</taxon>
        <taxon>Fungi</taxon>
        <taxon>Dikarya</taxon>
        <taxon>Ascomycota</taxon>
        <taxon>Pezizomycotina</taxon>
        <taxon>Sordariomycetes</taxon>
        <taxon>Hypocreomycetidae</taxon>
        <taxon>Microascales</taxon>
        <taxon>Microascaceae</taxon>
        <taxon>Cephalotrichum</taxon>
    </lineage>
</organism>
<protein>
    <submittedName>
        <fullName evidence="6">Probable succinate dehydrogenase/fumarate reductase, flavoprotein subunit</fullName>
    </submittedName>
</protein>
<gene>
    <name evidence="6" type="ORF">DNG_10151</name>
</gene>
<dbReference type="Proteomes" id="UP001187682">
    <property type="component" value="Unassembled WGS sequence"/>
</dbReference>
<dbReference type="SUPFAM" id="SSF51905">
    <property type="entry name" value="FAD/NAD(P)-binding domain"/>
    <property type="match status" value="1"/>
</dbReference>
<dbReference type="InterPro" id="IPR003953">
    <property type="entry name" value="FAD-dep_OxRdtase_2_FAD-bd"/>
</dbReference>
<keyword evidence="3" id="KW-0274">FAD</keyword>
<evidence type="ECO:0000256" key="1">
    <source>
        <dbReference type="ARBA" id="ARBA00001974"/>
    </source>
</evidence>
<keyword evidence="7" id="KW-1185">Reference proteome</keyword>
<evidence type="ECO:0000256" key="3">
    <source>
        <dbReference type="ARBA" id="ARBA00022827"/>
    </source>
</evidence>
<keyword evidence="2" id="KW-0285">Flavoprotein</keyword>
<dbReference type="InterPro" id="IPR036188">
    <property type="entry name" value="FAD/NAD-bd_sf"/>
</dbReference>
<comment type="cofactor">
    <cofactor evidence="1">
        <name>FAD</name>
        <dbReference type="ChEBI" id="CHEBI:57692"/>
    </cofactor>
</comment>
<dbReference type="Pfam" id="PF00890">
    <property type="entry name" value="FAD_binding_2"/>
    <property type="match status" value="1"/>
</dbReference>
<dbReference type="AlphaFoldDB" id="A0AAE8T0J2"/>
<proteinExistence type="predicted"/>
<sequence>MAPFSTDILVVGGGNAGFSAAISAVESGARRVTIIDACPEEWAGGNSYFTAGAFRAVHHGLQDLLPIVNNVDAETASRIDMKPYTSDEFRHDIDRICGGRSDPMLSATLINDSNDAIKWLAKHGVRFQLSFNRQAYEVDGRLKFWGGMAIKTQDGGKGLIEDHRRIAKSMGINVLFSTAAKRINIDSRTRSVRSVVAIDSNGSEQEIHTGAVILAAGGFEANPRMRAQYLGPNWDFAKVRGTPYNTGSCLEMAIRDVSAKQAGNWSGCHSVAWDANAPSNAGDRLISNEFTKSGYPLGLMLNLDGERFVDEGVDLRNYTYALFGRAILSQPGNAAFQVYDSQTIPWLRDEEYRDGVVEKFTSPTLEGLAIQLSKNGLRNADRFIETVTTYNDAVAAFRRENPNTKWDPAVKDGLSTQSRSQSLPLAKSNWALPLTQGPFLAIRVTCGVTFTFGGLAVDPNTAAVISSTTNSAIPGLYCAGEMVGGLFYGNYPGGSGLTSGTVFGRRAGRAAAAEVSGTRYKL</sequence>
<evidence type="ECO:0000313" key="6">
    <source>
        <dbReference type="EMBL" id="SPO07457.1"/>
    </source>
</evidence>
<feature type="domain" description="FAD-dependent oxidoreductase 2 FAD-binding" evidence="5">
    <location>
        <begin position="7"/>
        <end position="495"/>
    </location>
</feature>
<name>A0AAE8T0J2_9PEZI</name>
<evidence type="ECO:0000313" key="7">
    <source>
        <dbReference type="Proteomes" id="UP001187682"/>
    </source>
</evidence>
<evidence type="ECO:0000256" key="4">
    <source>
        <dbReference type="ARBA" id="ARBA00023002"/>
    </source>
</evidence>
<dbReference type="PANTHER" id="PTHR43400:SF7">
    <property type="entry name" value="FAD-DEPENDENT OXIDOREDUCTASE 2 FAD BINDING DOMAIN-CONTAINING PROTEIN"/>
    <property type="match status" value="1"/>
</dbReference>
<reference evidence="6" key="1">
    <citation type="submission" date="2018-03" db="EMBL/GenBank/DDBJ databases">
        <authorList>
            <person name="Guldener U."/>
        </authorList>
    </citation>
    <scope>NUCLEOTIDE SEQUENCE</scope>
</reference>
<dbReference type="Gene3D" id="3.90.700.10">
    <property type="entry name" value="Succinate dehydrogenase/fumarate reductase flavoprotein, catalytic domain"/>
    <property type="match status" value="1"/>
</dbReference>
<dbReference type="InterPro" id="IPR050315">
    <property type="entry name" value="FAD-oxidoreductase_2"/>
</dbReference>
<dbReference type="Gene3D" id="3.50.50.60">
    <property type="entry name" value="FAD/NAD(P)-binding domain"/>
    <property type="match status" value="1"/>
</dbReference>
<keyword evidence="4" id="KW-0560">Oxidoreductase</keyword>
<evidence type="ECO:0000259" key="5">
    <source>
        <dbReference type="Pfam" id="PF00890"/>
    </source>
</evidence>
<evidence type="ECO:0000256" key="2">
    <source>
        <dbReference type="ARBA" id="ARBA00022630"/>
    </source>
</evidence>
<comment type="caution">
    <text evidence="6">The sequence shown here is derived from an EMBL/GenBank/DDBJ whole genome shotgun (WGS) entry which is preliminary data.</text>
</comment>
<dbReference type="EMBL" id="ONZQ02000020">
    <property type="protein sequence ID" value="SPO07457.1"/>
    <property type="molecule type" value="Genomic_DNA"/>
</dbReference>